<proteinExistence type="predicted"/>
<protein>
    <submittedName>
        <fullName evidence="2">Uncharacterized protein</fullName>
    </submittedName>
</protein>
<name>A0A9Y2JLL1_9PSEU</name>
<feature type="transmembrane region" description="Helical" evidence="1">
    <location>
        <begin position="118"/>
        <end position="151"/>
    </location>
</feature>
<feature type="transmembrane region" description="Helical" evidence="1">
    <location>
        <begin position="92"/>
        <end position="111"/>
    </location>
</feature>
<keyword evidence="3" id="KW-1185">Reference proteome</keyword>
<organism evidence="2 3">
    <name type="scientific">Amycolatopsis mongoliensis</name>
    <dbReference type="NCBI Taxonomy" id="715475"/>
    <lineage>
        <taxon>Bacteria</taxon>
        <taxon>Bacillati</taxon>
        <taxon>Actinomycetota</taxon>
        <taxon>Actinomycetes</taxon>
        <taxon>Pseudonocardiales</taxon>
        <taxon>Pseudonocardiaceae</taxon>
        <taxon>Amycolatopsis</taxon>
    </lineage>
</organism>
<dbReference type="Proteomes" id="UP001239397">
    <property type="component" value="Chromosome"/>
</dbReference>
<keyword evidence="1" id="KW-0812">Transmembrane</keyword>
<feature type="transmembrane region" description="Helical" evidence="1">
    <location>
        <begin position="40"/>
        <end position="59"/>
    </location>
</feature>
<dbReference type="KEGG" id="amog:QRX60_43075"/>
<evidence type="ECO:0000313" key="3">
    <source>
        <dbReference type="Proteomes" id="UP001239397"/>
    </source>
</evidence>
<feature type="transmembrane region" description="Helical" evidence="1">
    <location>
        <begin position="7"/>
        <end position="28"/>
    </location>
</feature>
<dbReference type="AlphaFoldDB" id="A0A9Y2JLL1"/>
<accession>A0A9Y2JLL1</accession>
<evidence type="ECO:0000313" key="2">
    <source>
        <dbReference type="EMBL" id="WIY00770.1"/>
    </source>
</evidence>
<keyword evidence="1" id="KW-0472">Membrane</keyword>
<dbReference type="RefSeq" id="WP_285997232.1">
    <property type="nucleotide sequence ID" value="NZ_CP127295.1"/>
</dbReference>
<sequence length="157" mass="15749">MAGTERVLRYVAFGVLMAFAAFGALFIVGETMLDPGGAPGVLLTLSWSVPMAVLTFCAARWPRAAAGVLTVVAVAVALFVVADALFGFRAGPAAFIAGFAVAVPLGVLGLRRPVRAGWLLLAVGTLLTASGAVTVGIPVLVGGGIFLLAAASGRPRG</sequence>
<gene>
    <name evidence="2" type="ORF">QRX60_43075</name>
</gene>
<reference evidence="2 3" key="1">
    <citation type="submission" date="2023-06" db="EMBL/GenBank/DDBJ databases">
        <authorList>
            <person name="Oyuntsetseg B."/>
            <person name="Kim S.B."/>
        </authorList>
    </citation>
    <scope>NUCLEOTIDE SEQUENCE [LARGE SCALE GENOMIC DNA]</scope>
    <source>
        <strain evidence="2 3">4-36</strain>
    </source>
</reference>
<feature type="transmembrane region" description="Helical" evidence="1">
    <location>
        <begin position="66"/>
        <end position="86"/>
    </location>
</feature>
<dbReference type="EMBL" id="CP127295">
    <property type="protein sequence ID" value="WIY00770.1"/>
    <property type="molecule type" value="Genomic_DNA"/>
</dbReference>
<evidence type="ECO:0000256" key="1">
    <source>
        <dbReference type="SAM" id="Phobius"/>
    </source>
</evidence>
<keyword evidence="1" id="KW-1133">Transmembrane helix</keyword>